<comment type="subcellular location">
    <subcellularLocation>
        <location evidence="6">Cytoplasm</location>
    </subcellularLocation>
</comment>
<keyword evidence="1 6" id="KW-0963">Cytoplasm</keyword>
<dbReference type="GO" id="GO:0005737">
    <property type="term" value="C:cytoplasm"/>
    <property type="evidence" value="ECO:0007669"/>
    <property type="project" value="UniProtKB-SubCell"/>
</dbReference>
<dbReference type="GO" id="GO:0070677">
    <property type="term" value="F:rRNA (cytosine-2'-O-)-methyltransferase activity"/>
    <property type="evidence" value="ECO:0007669"/>
    <property type="project" value="UniProtKB-UniRule"/>
</dbReference>
<dbReference type="Pfam" id="PF00590">
    <property type="entry name" value="TP_methylase"/>
    <property type="match status" value="1"/>
</dbReference>
<dbReference type="AlphaFoldDB" id="A0A2V3VND9"/>
<dbReference type="PANTHER" id="PTHR46111:SF1">
    <property type="entry name" value="RIBOSOMAL RNA SMALL SUBUNIT METHYLTRANSFERASE I"/>
    <property type="match status" value="1"/>
</dbReference>
<dbReference type="InterPro" id="IPR008189">
    <property type="entry name" value="rRNA_ssu_MeTfrase_I"/>
</dbReference>
<comment type="catalytic activity">
    <reaction evidence="6">
        <text>cytidine(1402) in 16S rRNA + S-adenosyl-L-methionine = 2'-O-methylcytidine(1402) in 16S rRNA + S-adenosyl-L-homocysteine + H(+)</text>
        <dbReference type="Rhea" id="RHEA:42924"/>
        <dbReference type="Rhea" id="RHEA-COMP:10285"/>
        <dbReference type="Rhea" id="RHEA-COMP:10286"/>
        <dbReference type="ChEBI" id="CHEBI:15378"/>
        <dbReference type="ChEBI" id="CHEBI:57856"/>
        <dbReference type="ChEBI" id="CHEBI:59789"/>
        <dbReference type="ChEBI" id="CHEBI:74495"/>
        <dbReference type="ChEBI" id="CHEBI:82748"/>
        <dbReference type="EC" id="2.1.1.198"/>
    </reaction>
</comment>
<dbReference type="InterPro" id="IPR018063">
    <property type="entry name" value="SAM_MeTrfase_RsmI_CS"/>
</dbReference>
<proteinExistence type="inferred from homology"/>
<comment type="function">
    <text evidence="6">Catalyzes the 2'-O-methylation of the ribose of cytidine 1402 (C1402) in 16S rRNA.</text>
</comment>
<dbReference type="InterPro" id="IPR035996">
    <property type="entry name" value="4pyrrol_Methylase_sf"/>
</dbReference>
<dbReference type="InterPro" id="IPR014776">
    <property type="entry name" value="4pyrrole_Mease_sub2"/>
</dbReference>
<feature type="domain" description="Tetrapyrrole methylase" evidence="7">
    <location>
        <begin position="14"/>
        <end position="213"/>
    </location>
</feature>
<evidence type="ECO:0000313" key="9">
    <source>
        <dbReference type="Proteomes" id="UP000247978"/>
    </source>
</evidence>
<dbReference type="OrthoDB" id="9809084at2"/>
<dbReference type="InterPro" id="IPR000878">
    <property type="entry name" value="4pyrrol_Mease"/>
</dbReference>
<comment type="similarity">
    <text evidence="6">Belongs to the methyltransferase superfamily. RsmI family.</text>
</comment>
<evidence type="ECO:0000256" key="1">
    <source>
        <dbReference type="ARBA" id="ARBA00022490"/>
    </source>
</evidence>
<dbReference type="HAMAP" id="MF_01877">
    <property type="entry name" value="16SrRNA_methyltr_I"/>
    <property type="match status" value="1"/>
</dbReference>
<dbReference type="InterPro" id="IPR014777">
    <property type="entry name" value="4pyrrole_Mease_sub1"/>
</dbReference>
<dbReference type="EC" id="2.1.1.198" evidence="6"/>
<evidence type="ECO:0000256" key="6">
    <source>
        <dbReference type="HAMAP-Rule" id="MF_01877"/>
    </source>
</evidence>
<dbReference type="RefSeq" id="WP_110397302.1">
    <property type="nucleotide sequence ID" value="NZ_JBHUHB010000001.1"/>
</dbReference>
<keyword evidence="9" id="KW-1185">Reference proteome</keyword>
<accession>A0A2V3VND9</accession>
<dbReference type="NCBIfam" id="TIGR00096">
    <property type="entry name" value="16S rRNA (cytidine(1402)-2'-O)-methyltransferase"/>
    <property type="match status" value="1"/>
</dbReference>
<evidence type="ECO:0000256" key="4">
    <source>
        <dbReference type="ARBA" id="ARBA00022679"/>
    </source>
</evidence>
<evidence type="ECO:0000256" key="5">
    <source>
        <dbReference type="ARBA" id="ARBA00022691"/>
    </source>
</evidence>
<organism evidence="8 9">
    <name type="scientific">Pseudogracilibacillus auburnensis</name>
    <dbReference type="NCBI Taxonomy" id="1494959"/>
    <lineage>
        <taxon>Bacteria</taxon>
        <taxon>Bacillati</taxon>
        <taxon>Bacillota</taxon>
        <taxon>Bacilli</taxon>
        <taxon>Bacillales</taxon>
        <taxon>Bacillaceae</taxon>
        <taxon>Pseudogracilibacillus</taxon>
    </lineage>
</organism>
<dbReference type="Proteomes" id="UP000247978">
    <property type="component" value="Unassembled WGS sequence"/>
</dbReference>
<evidence type="ECO:0000256" key="2">
    <source>
        <dbReference type="ARBA" id="ARBA00022552"/>
    </source>
</evidence>
<comment type="caution">
    <text evidence="8">The sequence shown here is derived from an EMBL/GenBank/DDBJ whole genome shotgun (WGS) entry which is preliminary data.</text>
</comment>
<gene>
    <name evidence="6" type="primary">rsmI</name>
    <name evidence="8" type="ORF">DFR56_12129</name>
</gene>
<keyword evidence="3 6" id="KW-0489">Methyltransferase</keyword>
<evidence type="ECO:0000313" key="8">
    <source>
        <dbReference type="EMBL" id="PXW81535.1"/>
    </source>
</evidence>
<dbReference type="CDD" id="cd11648">
    <property type="entry name" value="RsmI"/>
    <property type="match status" value="1"/>
</dbReference>
<evidence type="ECO:0000256" key="3">
    <source>
        <dbReference type="ARBA" id="ARBA00022603"/>
    </source>
</evidence>
<protein>
    <recommendedName>
        <fullName evidence="6">Ribosomal RNA small subunit methyltransferase I</fullName>
        <ecNumber evidence="6">2.1.1.198</ecNumber>
    </recommendedName>
    <alternativeName>
        <fullName evidence="6">16S rRNA 2'-O-ribose C1402 methyltransferase</fullName>
    </alternativeName>
    <alternativeName>
        <fullName evidence="6">rRNA (cytidine-2'-O-)-methyltransferase RsmI</fullName>
    </alternativeName>
</protein>
<dbReference type="PIRSF" id="PIRSF005917">
    <property type="entry name" value="MTase_YraL"/>
    <property type="match status" value="1"/>
</dbReference>
<dbReference type="Gene3D" id="3.40.1010.10">
    <property type="entry name" value="Cobalt-precorrin-4 Transmethylase, Domain 1"/>
    <property type="match status" value="1"/>
</dbReference>
<dbReference type="FunFam" id="3.40.1010.10:FF:000002">
    <property type="entry name" value="Ribosomal RNA small subunit methyltransferase I"/>
    <property type="match status" value="1"/>
</dbReference>
<dbReference type="Gene3D" id="3.30.950.10">
    <property type="entry name" value="Methyltransferase, Cobalt-precorrin-4 Transmethylase, Domain 2"/>
    <property type="match status" value="1"/>
</dbReference>
<evidence type="ECO:0000259" key="7">
    <source>
        <dbReference type="Pfam" id="PF00590"/>
    </source>
</evidence>
<keyword evidence="5 6" id="KW-0949">S-adenosyl-L-methionine</keyword>
<keyword evidence="4 6" id="KW-0808">Transferase</keyword>
<name>A0A2V3VND9_9BACI</name>
<keyword evidence="2 6" id="KW-0698">rRNA processing</keyword>
<sequence length="290" mass="33383">MQIQKSYENKEQGTLYVVPTPIGNLEDITFRAIHTLKKVDLIAAEDTRHTKKLLTHFEIKNQLVSYHEHNKIERANQIMERLLNGKEIAIVSDAGMPAISDPGFDLVREAIDREINVVVLPGANAALCALVGSGLSTSEFLFHGFLPRKKQEKEAELTRLKGLTATLIFYESPYRLKDTLRMISKRLGNRQIVIAREITKIYEQIIRGNVEEVLDWMEKDVVKGECCIIVEGNKEEEETDTLWWASLTIPEHVLHYEQQDHLSHKEAMKQVAIDRSMTKRDIYRQIHVKK</sequence>
<dbReference type="PROSITE" id="PS01296">
    <property type="entry name" value="RSMI"/>
    <property type="match status" value="1"/>
</dbReference>
<dbReference type="FunFam" id="3.30.950.10:FF:000002">
    <property type="entry name" value="Ribosomal RNA small subunit methyltransferase I"/>
    <property type="match status" value="1"/>
</dbReference>
<dbReference type="PANTHER" id="PTHR46111">
    <property type="entry name" value="RIBOSOMAL RNA SMALL SUBUNIT METHYLTRANSFERASE I"/>
    <property type="match status" value="1"/>
</dbReference>
<reference evidence="8 9" key="1">
    <citation type="submission" date="2018-05" db="EMBL/GenBank/DDBJ databases">
        <title>Genomic Encyclopedia of Type Strains, Phase IV (KMG-IV): sequencing the most valuable type-strain genomes for metagenomic binning, comparative biology and taxonomic classification.</title>
        <authorList>
            <person name="Goeker M."/>
        </authorList>
    </citation>
    <scope>NUCLEOTIDE SEQUENCE [LARGE SCALE GENOMIC DNA]</scope>
    <source>
        <strain evidence="8 9">DSM 28556</strain>
    </source>
</reference>
<dbReference type="EMBL" id="QJJQ01000021">
    <property type="protein sequence ID" value="PXW81535.1"/>
    <property type="molecule type" value="Genomic_DNA"/>
</dbReference>
<dbReference type="SUPFAM" id="SSF53790">
    <property type="entry name" value="Tetrapyrrole methylase"/>
    <property type="match status" value="1"/>
</dbReference>